<dbReference type="Gene3D" id="3.30.40.10">
    <property type="entry name" value="Zinc/RING finger domain, C3HC4 (zinc finger)"/>
    <property type="match status" value="1"/>
</dbReference>
<dbReference type="EMBL" id="FN654297">
    <property type="protein sequence ID" value="CBY31252.1"/>
    <property type="molecule type" value="Genomic_DNA"/>
</dbReference>
<dbReference type="InterPro" id="IPR024610">
    <property type="entry name" value="ING_N_histone-binding"/>
</dbReference>
<protein>
    <recommendedName>
        <fullName evidence="2">Inhibitor of growth protein N-terminal histone-binding domain-containing protein</fullName>
    </recommendedName>
</protein>
<feature type="site" description="Histone H3K4me3 binding" evidence="1">
    <location>
        <position position="146"/>
    </location>
</feature>
<evidence type="ECO:0000259" key="2">
    <source>
        <dbReference type="Pfam" id="PF12998"/>
    </source>
</evidence>
<feature type="site" description="Histone H3K4me3 binding" evidence="1">
    <location>
        <position position="169"/>
    </location>
</feature>
<dbReference type="Proteomes" id="UP000011014">
    <property type="component" value="Unassembled WGS sequence"/>
</dbReference>
<dbReference type="InterPro" id="IPR028651">
    <property type="entry name" value="ING_fam"/>
</dbReference>
<dbReference type="AlphaFoldDB" id="E4Y6K2"/>
<organism evidence="3">
    <name type="scientific">Oikopleura dioica</name>
    <name type="common">Tunicate</name>
    <dbReference type="NCBI Taxonomy" id="34765"/>
    <lineage>
        <taxon>Eukaryota</taxon>
        <taxon>Metazoa</taxon>
        <taxon>Chordata</taxon>
        <taxon>Tunicata</taxon>
        <taxon>Appendicularia</taxon>
        <taxon>Copelata</taxon>
        <taxon>Oikopleuridae</taxon>
        <taxon>Oikopleura</taxon>
    </lineage>
</organism>
<name>E4Y6K2_OIKDI</name>
<proteinExistence type="predicted"/>
<dbReference type="InterPro" id="IPR011011">
    <property type="entry name" value="Znf_FYVE_PHD"/>
</dbReference>
<feature type="site" description="Histone H3K4me3 binding" evidence="1">
    <location>
        <position position="161"/>
    </location>
</feature>
<gene>
    <name evidence="3" type="ORF">GSOID_T00025148001</name>
</gene>
<sequence>MASSEFYLDQFLKGVNSLPNELTGTLEQMTLLDGSIELEKQQAERIVTQFEMMSDRLTKNEKNDREKIIFEKMEKAAGNQDQKIEMAETINQKINEQIAQLDCFLAQYENELSVMDALEIGGSRRSQLTSNQKVTDMPVDPNEQTYCFCNRVAFGDMVGCDNPNCLIDWFHFDCVGLKQRRK</sequence>
<evidence type="ECO:0000313" key="3">
    <source>
        <dbReference type="EMBL" id="CBY31252.1"/>
    </source>
</evidence>
<reference evidence="3" key="1">
    <citation type="journal article" date="2010" name="Science">
        <title>Plasticity of animal genome architecture unmasked by rapid evolution of a pelagic tunicate.</title>
        <authorList>
            <person name="Denoeud F."/>
            <person name="Henriet S."/>
            <person name="Mungpakdee S."/>
            <person name="Aury J.M."/>
            <person name="Da Silva C."/>
            <person name="Brinkmann H."/>
            <person name="Mikhaleva J."/>
            <person name="Olsen L.C."/>
            <person name="Jubin C."/>
            <person name="Canestro C."/>
            <person name="Bouquet J.M."/>
            <person name="Danks G."/>
            <person name="Poulain J."/>
            <person name="Campsteijn C."/>
            <person name="Adamski M."/>
            <person name="Cross I."/>
            <person name="Yadetie F."/>
            <person name="Muffato M."/>
            <person name="Louis A."/>
            <person name="Butcher S."/>
            <person name="Tsagkogeorga G."/>
            <person name="Konrad A."/>
            <person name="Singh S."/>
            <person name="Jensen M.F."/>
            <person name="Cong E.H."/>
            <person name="Eikeseth-Otteraa H."/>
            <person name="Noel B."/>
            <person name="Anthouard V."/>
            <person name="Porcel B.M."/>
            <person name="Kachouri-Lafond R."/>
            <person name="Nishino A."/>
            <person name="Ugolini M."/>
            <person name="Chourrout P."/>
            <person name="Nishida H."/>
            <person name="Aasland R."/>
            <person name="Huzurbazar S."/>
            <person name="Westhof E."/>
            <person name="Delsuc F."/>
            <person name="Lehrach H."/>
            <person name="Reinhardt R."/>
            <person name="Weissenbach J."/>
            <person name="Roy S.W."/>
            <person name="Artiguenave F."/>
            <person name="Postlethwait J.H."/>
            <person name="Manak J.R."/>
            <person name="Thompson E.M."/>
            <person name="Jaillon O."/>
            <person name="Du Pasquier L."/>
            <person name="Boudinot P."/>
            <person name="Liberles D.A."/>
            <person name="Volff J.N."/>
            <person name="Philippe H."/>
            <person name="Lenhard B."/>
            <person name="Roest Crollius H."/>
            <person name="Wincker P."/>
            <person name="Chourrout D."/>
        </authorList>
    </citation>
    <scope>NUCLEOTIDE SEQUENCE [LARGE SCALE GENOMIC DNA]</scope>
</reference>
<dbReference type="PANTHER" id="PTHR10333">
    <property type="entry name" value="INHIBITOR OF GROWTH PROTEIN"/>
    <property type="match status" value="1"/>
</dbReference>
<evidence type="ECO:0000256" key="1">
    <source>
        <dbReference type="PIRSR" id="PIRSR628651-50"/>
    </source>
</evidence>
<dbReference type="Gene3D" id="6.10.140.1740">
    <property type="match status" value="1"/>
</dbReference>
<dbReference type="Pfam" id="PF12998">
    <property type="entry name" value="ING"/>
    <property type="match status" value="1"/>
</dbReference>
<dbReference type="InterPro" id="IPR013083">
    <property type="entry name" value="Znf_RING/FYVE/PHD"/>
</dbReference>
<feature type="site" description="Histone H3K4me3 binding" evidence="1">
    <location>
        <position position="157"/>
    </location>
</feature>
<dbReference type="SUPFAM" id="SSF57903">
    <property type="entry name" value="FYVE/PHD zinc finger"/>
    <property type="match status" value="1"/>
</dbReference>
<accession>E4Y6K2</accession>
<feature type="domain" description="Inhibitor of growth protein N-terminal histone-binding" evidence="2">
    <location>
        <begin position="7"/>
        <end position="103"/>
    </location>
</feature>